<reference evidence="3" key="1">
    <citation type="submission" date="2020-06" db="EMBL/GenBank/DDBJ databases">
        <title>A novel thermopfilic bacterium from Erzurum, Turkey.</title>
        <authorList>
            <person name="Adiguzel A."/>
            <person name="Ay H."/>
            <person name="Baltaci M.O."/>
        </authorList>
    </citation>
    <scope>NUCLEOTIDE SEQUENCE</scope>
    <source>
        <strain evidence="3">P2</strain>
    </source>
</reference>
<evidence type="ECO:0000259" key="2">
    <source>
        <dbReference type="Pfam" id="PF17479"/>
    </source>
</evidence>
<dbReference type="Proteomes" id="UP000625804">
    <property type="component" value="Unassembled WGS sequence"/>
</dbReference>
<evidence type="ECO:0000259" key="1">
    <source>
        <dbReference type="Pfam" id="PF11258"/>
    </source>
</evidence>
<dbReference type="RefSeq" id="WP_173732222.1">
    <property type="nucleotide sequence ID" value="NZ_JABTTE010000026.1"/>
</dbReference>
<comment type="caution">
    <text evidence="3">The sequence shown here is derived from an EMBL/GenBank/DDBJ whole genome shotgun (WGS) entry which is preliminary data.</text>
</comment>
<feature type="domain" description="DUF3048" evidence="1">
    <location>
        <begin position="60"/>
        <end position="205"/>
    </location>
</feature>
<keyword evidence="4" id="KW-1185">Reference proteome</keyword>
<name>A0A8J8GGZ1_9BACI</name>
<dbReference type="Pfam" id="PF17479">
    <property type="entry name" value="DUF3048_C"/>
    <property type="match status" value="1"/>
</dbReference>
<dbReference type="SUPFAM" id="SSF159774">
    <property type="entry name" value="YerB-like"/>
    <property type="match status" value="1"/>
</dbReference>
<feature type="domain" description="DUF3048" evidence="2">
    <location>
        <begin position="232"/>
        <end position="341"/>
    </location>
</feature>
<evidence type="ECO:0000313" key="3">
    <source>
        <dbReference type="EMBL" id="NSL53021.1"/>
    </source>
</evidence>
<dbReference type="InterPro" id="IPR021416">
    <property type="entry name" value="DUF3048_N"/>
</dbReference>
<evidence type="ECO:0000313" key="4">
    <source>
        <dbReference type="Proteomes" id="UP000625804"/>
    </source>
</evidence>
<protein>
    <submittedName>
        <fullName evidence="3">DUF3048 domain-containing protein</fullName>
    </submittedName>
</protein>
<organism evidence="3 4">
    <name type="scientific">Calidifontibacillus erzurumensis</name>
    <dbReference type="NCBI Taxonomy" id="2741433"/>
    <lineage>
        <taxon>Bacteria</taxon>
        <taxon>Bacillati</taxon>
        <taxon>Bacillota</taxon>
        <taxon>Bacilli</taxon>
        <taxon>Bacillales</taxon>
        <taxon>Bacillaceae</taxon>
        <taxon>Calidifontibacillus/Schinkia group</taxon>
        <taxon>Calidifontibacillus</taxon>
    </lineage>
</organism>
<dbReference type="AlphaFoldDB" id="A0A8J8GGZ1"/>
<proteinExistence type="predicted"/>
<sequence length="357" mass="40291">MKNPIKMIAVGTLSALLLSGCNFGTKNAIEQPAINYLEPDKRLEILKKQDIPFTNYFPFTGLGAYGDVNQRPFAVMVNNHPSARPQSGLYKADLVYEILAEGSITRFLAVYQSELPDVVGPIRSARDYYIYLSKGLEAIYVAYGGSPEAFDLLQHKEIIDYIGGIVRKGYADDQFFYRSDSRKAPHNVYTTKENLIKGAEKRNFSLTQDVEPLSFLSEEEMVNIDGQQAEEVQITYSKSYETSFVYDEDAKNYVRYVNGTKSMDRETKTPISVENILIIEAPHRVVDSTGRRDIDFVGGGKGYLIHMGILQEIEWKNKDGRIIPFDYSGQEARLVPGKTWINVIPTKPGLEKSVSYK</sequence>
<dbReference type="PROSITE" id="PS51257">
    <property type="entry name" value="PROKAR_LIPOPROTEIN"/>
    <property type="match status" value="1"/>
</dbReference>
<dbReference type="InterPro" id="IPR023158">
    <property type="entry name" value="YerB-like_sf"/>
</dbReference>
<dbReference type="InterPro" id="IPR035328">
    <property type="entry name" value="DUF3048_C"/>
</dbReference>
<dbReference type="Pfam" id="PF11258">
    <property type="entry name" value="DUF3048"/>
    <property type="match status" value="1"/>
</dbReference>
<dbReference type="EMBL" id="JABTTE010000026">
    <property type="protein sequence ID" value="NSL53021.1"/>
    <property type="molecule type" value="Genomic_DNA"/>
</dbReference>
<dbReference type="Gene3D" id="3.50.90.10">
    <property type="entry name" value="YerB-like"/>
    <property type="match status" value="1"/>
</dbReference>
<gene>
    <name evidence="3" type="ORF">HR057_14785</name>
</gene>
<accession>A0A8J8GGZ1</accession>